<reference evidence="2 3" key="1">
    <citation type="journal article" date="2023" name="IMA Fungus">
        <title>Comparative genomic study of the Penicillium genus elucidates a diverse pangenome and 15 lateral gene transfer events.</title>
        <authorList>
            <person name="Petersen C."/>
            <person name="Sorensen T."/>
            <person name="Nielsen M.R."/>
            <person name="Sondergaard T.E."/>
            <person name="Sorensen J.L."/>
            <person name="Fitzpatrick D.A."/>
            <person name="Frisvad J.C."/>
            <person name="Nielsen K.L."/>
        </authorList>
    </citation>
    <scope>NUCLEOTIDE SEQUENCE [LARGE SCALE GENOMIC DNA]</scope>
    <source>
        <strain evidence="2 3">IBT 29057</strain>
    </source>
</reference>
<accession>A0AAD6DAU0</accession>
<gene>
    <name evidence="2" type="ORF">N7450_011764</name>
</gene>
<evidence type="ECO:0000313" key="2">
    <source>
        <dbReference type="EMBL" id="KAJ5569278.1"/>
    </source>
</evidence>
<comment type="caution">
    <text evidence="2">The sequence shown here is derived from an EMBL/GenBank/DDBJ whole genome shotgun (WGS) entry which is preliminary data.</text>
</comment>
<organism evidence="2 3">
    <name type="scientific">Penicillium hetheringtonii</name>
    <dbReference type="NCBI Taxonomy" id="911720"/>
    <lineage>
        <taxon>Eukaryota</taxon>
        <taxon>Fungi</taxon>
        <taxon>Dikarya</taxon>
        <taxon>Ascomycota</taxon>
        <taxon>Pezizomycotina</taxon>
        <taxon>Eurotiomycetes</taxon>
        <taxon>Eurotiomycetidae</taxon>
        <taxon>Eurotiales</taxon>
        <taxon>Aspergillaceae</taxon>
        <taxon>Penicillium</taxon>
    </lineage>
</organism>
<evidence type="ECO:0000256" key="1">
    <source>
        <dbReference type="SAM" id="MobiDB-lite"/>
    </source>
</evidence>
<evidence type="ECO:0000313" key="3">
    <source>
        <dbReference type="Proteomes" id="UP001216150"/>
    </source>
</evidence>
<proteinExistence type="predicted"/>
<feature type="region of interest" description="Disordered" evidence="1">
    <location>
        <begin position="125"/>
        <end position="209"/>
    </location>
</feature>
<name>A0AAD6DAU0_9EURO</name>
<dbReference type="EMBL" id="JAQJAC010000010">
    <property type="protein sequence ID" value="KAJ5569278.1"/>
    <property type="molecule type" value="Genomic_DNA"/>
</dbReference>
<keyword evidence="3" id="KW-1185">Reference proteome</keyword>
<sequence>MKSPIDVCNVRYIRRRSWHASVLPSTRSRPALPILDVRRQVQMRIAERGRAAGPRAAWPPTGEDSIHRIVTDGIAMQRSGGKSGGELEVISDEIGELIRSKRFERYCAKIDMTSLGTKENGPAQWKRILWTSSPRDTEKRRGASPDGNEPNSEWSGISDGAERRRRLRGESAWENRSGGQAVFIEGGSCKSGHRGAKPDGAAAGARYQNRQGACRHGQAVTGGRSRERMAAVWGTPPAVVWNTEF</sequence>
<dbReference type="AlphaFoldDB" id="A0AAD6DAU0"/>
<protein>
    <submittedName>
        <fullName evidence="2">Uncharacterized protein</fullName>
    </submittedName>
</protein>
<dbReference type="Proteomes" id="UP001216150">
    <property type="component" value="Unassembled WGS sequence"/>
</dbReference>